<dbReference type="GO" id="GO:0005975">
    <property type="term" value="P:carbohydrate metabolic process"/>
    <property type="evidence" value="ECO:0007669"/>
    <property type="project" value="InterPro"/>
</dbReference>
<keyword evidence="2" id="KW-0326">Glycosidase</keyword>
<protein>
    <submittedName>
        <fullName evidence="5">Beta-galactosidase</fullName>
    </submittedName>
</protein>
<dbReference type="Gene3D" id="2.60.220.20">
    <property type="entry name" value="putative beta-Galactosidase from caulobacter crescentus"/>
    <property type="match status" value="1"/>
</dbReference>
<keyword evidence="1" id="KW-0378">Hydrolase</keyword>
<feature type="domain" description="Glycoside hydrolase family 42 N-terminal" evidence="3">
    <location>
        <begin position="10"/>
        <end position="160"/>
    </location>
</feature>
<keyword evidence="6" id="KW-1185">Reference proteome</keyword>
<dbReference type="AlphaFoldDB" id="A0A261F048"/>
<dbReference type="GO" id="GO:0004565">
    <property type="term" value="F:beta-galactosidase activity"/>
    <property type="evidence" value="ECO:0007669"/>
    <property type="project" value="InterPro"/>
</dbReference>
<evidence type="ECO:0000256" key="2">
    <source>
        <dbReference type="ARBA" id="ARBA00023295"/>
    </source>
</evidence>
<dbReference type="EMBL" id="MWWT01000010">
    <property type="protein sequence ID" value="OZG52489.1"/>
    <property type="molecule type" value="Genomic_DNA"/>
</dbReference>
<sequence>MNTLLVPVYWEDIEPQQGQFHFETVDGLIKQARQRDMHLIFLWFGLWKNAESMYVPGWMKEDSQTYWRAQSVTGEKLNSISPLCEAAVQRDAHAFTQLLAHIREIDEKQSTVLLIQVENEIGLLGTDRDYSERANALFKSQIPAELATALGLSGCWTDAFGDDAAEAFMAYHYASAVEQIARAGSAAYPLPLYANAWLKQYPWAAGTYPSGGPVPEVQHIWRAAAPTLCALAPDIYVAYVPRVIDEYAASSPDLPLIIPEVRKDATTASYALYAFAHHRALCYSPFGIEDITLPPESIAMPPASVMQELNIDPSAFDIRNSAQYLSQTYQLVESLKPLLLENRDTLQTFVKHHENDFGQFLHFSRLDATVSYAPRMESTPVASGGILELEENTFLLFGMMFSVKFHPKSGQNVKVDVLEYSEGSFVDGIWTKRRTLNGDEKMSISLPASPSCVMVKLYTY</sequence>
<evidence type="ECO:0000259" key="4">
    <source>
        <dbReference type="Pfam" id="PF18120"/>
    </source>
</evidence>
<dbReference type="GO" id="GO:0009341">
    <property type="term" value="C:beta-galactosidase complex"/>
    <property type="evidence" value="ECO:0007669"/>
    <property type="project" value="InterPro"/>
</dbReference>
<dbReference type="Pfam" id="PF18120">
    <property type="entry name" value="DUF5597"/>
    <property type="match status" value="1"/>
</dbReference>
<dbReference type="InterPro" id="IPR017853">
    <property type="entry name" value="GH"/>
</dbReference>
<organism evidence="5 6">
    <name type="scientific">Alloscardovia macacae</name>
    <dbReference type="NCBI Taxonomy" id="1160091"/>
    <lineage>
        <taxon>Bacteria</taxon>
        <taxon>Bacillati</taxon>
        <taxon>Actinomycetota</taxon>
        <taxon>Actinomycetes</taxon>
        <taxon>Bifidobacteriales</taxon>
        <taxon>Bifidobacteriaceae</taxon>
        <taxon>Alloscardovia</taxon>
    </lineage>
</organism>
<evidence type="ECO:0000313" key="6">
    <source>
        <dbReference type="Proteomes" id="UP000243657"/>
    </source>
</evidence>
<proteinExistence type="predicted"/>
<evidence type="ECO:0000259" key="3">
    <source>
        <dbReference type="Pfam" id="PF02449"/>
    </source>
</evidence>
<reference evidence="5 6" key="1">
    <citation type="journal article" date="2017" name="BMC Genomics">
        <title>Comparative genomic and phylogenomic analyses of the Bifidobacteriaceae family.</title>
        <authorList>
            <person name="Lugli G.A."/>
            <person name="Milani C."/>
            <person name="Turroni F."/>
            <person name="Duranti S."/>
            <person name="Mancabelli L."/>
            <person name="Mangifesta M."/>
            <person name="Ferrario C."/>
            <person name="Modesto M."/>
            <person name="Mattarelli P."/>
            <person name="Jiri K."/>
            <person name="van Sinderen D."/>
            <person name="Ventura M."/>
        </authorList>
    </citation>
    <scope>NUCLEOTIDE SEQUENCE [LARGE SCALE GENOMIC DNA]</scope>
    <source>
        <strain evidence="5 6">DSM 24762</strain>
    </source>
</reference>
<feature type="domain" description="DUF5597" evidence="4">
    <location>
        <begin position="325"/>
        <end position="441"/>
    </location>
</feature>
<comment type="caution">
    <text evidence="5">The sequence shown here is derived from an EMBL/GenBank/DDBJ whole genome shotgun (WGS) entry which is preliminary data.</text>
</comment>
<dbReference type="RefSeq" id="WP_211278356.1">
    <property type="nucleotide sequence ID" value="NZ_JBHLWS010000007.1"/>
</dbReference>
<dbReference type="InterPro" id="IPR040719">
    <property type="entry name" value="DUF5597"/>
</dbReference>
<evidence type="ECO:0000256" key="1">
    <source>
        <dbReference type="ARBA" id="ARBA00022801"/>
    </source>
</evidence>
<dbReference type="Pfam" id="PF02449">
    <property type="entry name" value="Glyco_hydro_42"/>
    <property type="match status" value="1"/>
</dbReference>
<dbReference type="InterPro" id="IPR013529">
    <property type="entry name" value="Glyco_hydro_42_N"/>
</dbReference>
<gene>
    <name evidence="5" type="ORF">ALMA_1542</name>
</gene>
<dbReference type="Gene3D" id="3.20.20.80">
    <property type="entry name" value="Glycosidases"/>
    <property type="match status" value="1"/>
</dbReference>
<accession>A0A261F048</accession>
<dbReference type="SUPFAM" id="SSF51445">
    <property type="entry name" value="(Trans)glycosidases"/>
    <property type="match status" value="1"/>
</dbReference>
<dbReference type="Proteomes" id="UP000243657">
    <property type="component" value="Unassembled WGS sequence"/>
</dbReference>
<name>A0A261F048_9BIFI</name>
<evidence type="ECO:0000313" key="5">
    <source>
        <dbReference type="EMBL" id="OZG52489.1"/>
    </source>
</evidence>